<feature type="region of interest" description="Disordered" evidence="1">
    <location>
        <begin position="1"/>
        <end position="57"/>
    </location>
</feature>
<reference evidence="4" key="5">
    <citation type="submission" date="2018-04" db="UniProtKB">
        <authorList>
            <consortium name="EnsemblFungi"/>
        </authorList>
    </citation>
    <scope>IDENTIFICATION</scope>
    <source>
        <strain evidence="4">R3-111a-1</strain>
    </source>
</reference>
<keyword evidence="2" id="KW-1133">Transmembrane helix</keyword>
<keyword evidence="2" id="KW-0812">Transmembrane</keyword>
<evidence type="ECO:0000313" key="5">
    <source>
        <dbReference type="Proteomes" id="UP000006039"/>
    </source>
</evidence>
<dbReference type="HOGENOM" id="CLU_611171_0_0_1"/>
<accession>J3NXD1</accession>
<feature type="compositionally biased region" description="Basic and acidic residues" evidence="1">
    <location>
        <begin position="86"/>
        <end position="98"/>
    </location>
</feature>
<reference evidence="3" key="3">
    <citation type="submission" date="2010-09" db="EMBL/GenBank/DDBJ databases">
        <title>Annotation of Gaeumannomyces graminis var. tritici R3-111a-1.</title>
        <authorList>
            <consortium name="The Broad Institute Genome Sequencing Platform"/>
            <person name="Ma L.-J."/>
            <person name="Dead R."/>
            <person name="Young S.K."/>
            <person name="Zeng Q."/>
            <person name="Gargeya S."/>
            <person name="Fitzgerald M."/>
            <person name="Haas B."/>
            <person name="Abouelleil A."/>
            <person name="Alvarado L."/>
            <person name="Arachchi H.M."/>
            <person name="Berlin A."/>
            <person name="Brown A."/>
            <person name="Chapman S.B."/>
            <person name="Chen Z."/>
            <person name="Dunbar C."/>
            <person name="Freedman E."/>
            <person name="Gearin G."/>
            <person name="Gellesch M."/>
            <person name="Goldberg J."/>
            <person name="Griggs A."/>
            <person name="Gujja S."/>
            <person name="Heiman D."/>
            <person name="Howarth C."/>
            <person name="Larson L."/>
            <person name="Lui A."/>
            <person name="MacDonald P.J.P."/>
            <person name="Mehta T."/>
            <person name="Montmayeur A."/>
            <person name="Murphy C."/>
            <person name="Neiman D."/>
            <person name="Pearson M."/>
            <person name="Priest M."/>
            <person name="Roberts A."/>
            <person name="Saif S."/>
            <person name="Shea T."/>
            <person name="Shenoy N."/>
            <person name="Sisk P."/>
            <person name="Stolte C."/>
            <person name="Sykes S."/>
            <person name="Yandava C."/>
            <person name="Wortman J."/>
            <person name="Nusbaum C."/>
            <person name="Birren B."/>
        </authorList>
    </citation>
    <scope>NUCLEOTIDE SEQUENCE</scope>
    <source>
        <strain evidence="3">R3-111a-1</strain>
    </source>
</reference>
<keyword evidence="5" id="KW-1185">Reference proteome</keyword>
<dbReference type="Gene3D" id="2.120.10.70">
    <property type="entry name" value="Fucose-specific lectin"/>
    <property type="match status" value="1"/>
</dbReference>
<feature type="compositionally biased region" description="Low complexity" evidence="1">
    <location>
        <begin position="99"/>
        <end position="108"/>
    </location>
</feature>
<evidence type="ECO:0000256" key="2">
    <source>
        <dbReference type="SAM" id="Phobius"/>
    </source>
</evidence>
<reference evidence="5" key="1">
    <citation type="submission" date="2010-07" db="EMBL/GenBank/DDBJ databases">
        <title>The genome sequence of Gaeumannomyces graminis var. tritici strain R3-111a-1.</title>
        <authorList>
            <consortium name="The Broad Institute Genome Sequencing Platform"/>
            <person name="Ma L.-J."/>
            <person name="Dead R."/>
            <person name="Young S."/>
            <person name="Zeng Q."/>
            <person name="Koehrsen M."/>
            <person name="Alvarado L."/>
            <person name="Berlin A."/>
            <person name="Chapman S.B."/>
            <person name="Chen Z."/>
            <person name="Freedman E."/>
            <person name="Gellesch M."/>
            <person name="Goldberg J."/>
            <person name="Griggs A."/>
            <person name="Gujja S."/>
            <person name="Heilman E.R."/>
            <person name="Heiman D."/>
            <person name="Hepburn T."/>
            <person name="Howarth C."/>
            <person name="Jen D."/>
            <person name="Larson L."/>
            <person name="Mehta T."/>
            <person name="Neiman D."/>
            <person name="Pearson M."/>
            <person name="Roberts A."/>
            <person name="Saif S."/>
            <person name="Shea T."/>
            <person name="Shenoy N."/>
            <person name="Sisk P."/>
            <person name="Stolte C."/>
            <person name="Sykes S."/>
            <person name="Walk T."/>
            <person name="White J."/>
            <person name="Yandava C."/>
            <person name="Haas B."/>
            <person name="Nusbaum C."/>
            <person name="Birren B."/>
        </authorList>
    </citation>
    <scope>NUCLEOTIDE SEQUENCE [LARGE SCALE GENOMIC DNA]</scope>
    <source>
        <strain evidence="5">R3-111a-1</strain>
    </source>
</reference>
<name>J3NXD1_GAET3</name>
<evidence type="ECO:0000256" key="1">
    <source>
        <dbReference type="SAM" id="MobiDB-lite"/>
    </source>
</evidence>
<gene>
    <name evidence="4" type="primary">20346396</name>
    <name evidence="3" type="ORF">GGTG_05938</name>
</gene>
<dbReference type="EMBL" id="GL385397">
    <property type="protein sequence ID" value="EJT76013.1"/>
    <property type="molecule type" value="Genomic_DNA"/>
</dbReference>
<dbReference type="Proteomes" id="UP000006039">
    <property type="component" value="Unassembled WGS sequence"/>
</dbReference>
<organism evidence="3">
    <name type="scientific">Gaeumannomyces tritici (strain R3-111a-1)</name>
    <name type="common">Wheat and barley take-all root rot fungus</name>
    <name type="synonym">Gaeumannomyces graminis var. tritici</name>
    <dbReference type="NCBI Taxonomy" id="644352"/>
    <lineage>
        <taxon>Eukaryota</taxon>
        <taxon>Fungi</taxon>
        <taxon>Dikarya</taxon>
        <taxon>Ascomycota</taxon>
        <taxon>Pezizomycotina</taxon>
        <taxon>Sordariomycetes</taxon>
        <taxon>Sordariomycetidae</taxon>
        <taxon>Magnaporthales</taxon>
        <taxon>Magnaporthaceae</taxon>
        <taxon>Gaeumannomyces</taxon>
    </lineage>
</organism>
<dbReference type="AlphaFoldDB" id="J3NXD1"/>
<keyword evidence="2" id="KW-0472">Membrane</keyword>
<dbReference type="RefSeq" id="XP_009222013.1">
    <property type="nucleotide sequence ID" value="XM_009223749.1"/>
</dbReference>
<proteinExistence type="predicted"/>
<evidence type="ECO:0008006" key="6">
    <source>
        <dbReference type="Google" id="ProtNLM"/>
    </source>
</evidence>
<dbReference type="EnsemblFungi" id="EJT76013">
    <property type="protein sequence ID" value="EJT76013"/>
    <property type="gene ID" value="GGTG_05938"/>
</dbReference>
<feature type="transmembrane region" description="Helical" evidence="2">
    <location>
        <begin position="214"/>
        <end position="236"/>
    </location>
</feature>
<dbReference type="eggNOG" id="ENOG502T6ZH">
    <property type="taxonomic scope" value="Eukaryota"/>
</dbReference>
<reference evidence="4" key="4">
    <citation type="journal article" date="2015" name="G3 (Bethesda)">
        <title>Genome sequences of three phytopathogenic species of the Magnaporthaceae family of fungi.</title>
        <authorList>
            <person name="Okagaki L.H."/>
            <person name="Nunes C.C."/>
            <person name="Sailsbery J."/>
            <person name="Clay B."/>
            <person name="Brown D."/>
            <person name="John T."/>
            <person name="Oh Y."/>
            <person name="Young N."/>
            <person name="Fitzgerald M."/>
            <person name="Haas B.J."/>
            <person name="Zeng Q."/>
            <person name="Young S."/>
            <person name="Adiconis X."/>
            <person name="Fan L."/>
            <person name="Levin J.Z."/>
            <person name="Mitchell T.K."/>
            <person name="Okubara P.A."/>
            <person name="Farman M.L."/>
            <person name="Kohn L.M."/>
            <person name="Birren B."/>
            <person name="Ma L.-J."/>
            <person name="Dean R.A."/>
        </authorList>
    </citation>
    <scope>NUCLEOTIDE SEQUENCE</scope>
    <source>
        <strain evidence="4">R3-111a-1</strain>
    </source>
</reference>
<evidence type="ECO:0000313" key="3">
    <source>
        <dbReference type="EMBL" id="EJT76013.1"/>
    </source>
</evidence>
<evidence type="ECO:0000313" key="4">
    <source>
        <dbReference type="EnsemblFungi" id="EJT76013"/>
    </source>
</evidence>
<feature type="region of interest" description="Disordered" evidence="1">
    <location>
        <begin position="75"/>
        <end position="111"/>
    </location>
</feature>
<dbReference type="VEuPathDB" id="FungiDB:GGTG_05938"/>
<dbReference type="GeneID" id="20346396"/>
<sequence length="448" mass="48121">MAENAGPHRGEATRDVPVLEHDRRGGGAHDPQDLHVRPPAHESEPLGQKEVISTPDSMFQKEAFRDYESLPQAVFPIGFKPGVGKRGSESTDNEDARSPSHSSPQRRSYYPDEAFVISPIATRSDDFRRRNESATECGTIASYSPSSGPNVAKALAGENGICDAGEPNAGDEEKEGVRGFHEITSQVPDGADDQERGTKEKKLAGTICGLRRTWFFVAVATIAALLIVAVAVATTVNKKYTPEIITAPPVTPPNGTARGGLHQQARLAAASWVGNDNKTYRAVVSQDRNGTLFASYLETNGKWTPVRVSSLLKPLESTTGGLGSADLLPAAGTSLAAAVSSTSGLNVFFKTQKNRVVGISTPVNNRTAWDWTEQSREISKQPGMADNIAVEKSDIAAATRRVCSGPAASDSCFNDVLGAYLSFDNKLPDNNVVVRQPRRKRASLFCRF</sequence>
<reference evidence="3" key="2">
    <citation type="submission" date="2010-07" db="EMBL/GenBank/DDBJ databases">
        <authorList>
            <consortium name="The Broad Institute Genome Sequencing Platform"/>
            <consortium name="Broad Institute Genome Sequencing Center for Infectious Disease"/>
            <person name="Ma L.-J."/>
            <person name="Dead R."/>
            <person name="Young S."/>
            <person name="Zeng Q."/>
            <person name="Koehrsen M."/>
            <person name="Alvarado L."/>
            <person name="Berlin A."/>
            <person name="Chapman S.B."/>
            <person name="Chen Z."/>
            <person name="Freedman E."/>
            <person name="Gellesch M."/>
            <person name="Goldberg J."/>
            <person name="Griggs A."/>
            <person name="Gujja S."/>
            <person name="Heilman E.R."/>
            <person name="Heiman D."/>
            <person name="Hepburn T."/>
            <person name="Howarth C."/>
            <person name="Jen D."/>
            <person name="Larson L."/>
            <person name="Mehta T."/>
            <person name="Neiman D."/>
            <person name="Pearson M."/>
            <person name="Roberts A."/>
            <person name="Saif S."/>
            <person name="Shea T."/>
            <person name="Shenoy N."/>
            <person name="Sisk P."/>
            <person name="Stolte C."/>
            <person name="Sykes S."/>
            <person name="Walk T."/>
            <person name="White J."/>
            <person name="Yandava C."/>
            <person name="Haas B."/>
            <person name="Nusbaum C."/>
            <person name="Birren B."/>
        </authorList>
    </citation>
    <scope>NUCLEOTIDE SEQUENCE</scope>
    <source>
        <strain evidence="3">R3-111a-1</strain>
    </source>
</reference>
<feature type="compositionally biased region" description="Basic and acidic residues" evidence="1">
    <location>
        <begin position="1"/>
        <end position="44"/>
    </location>
</feature>
<protein>
    <recommendedName>
        <fullName evidence="6">Fucose-specific lectin</fullName>
    </recommendedName>
</protein>
<dbReference type="OrthoDB" id="10501906at2759"/>
<dbReference type="SUPFAM" id="SSF89372">
    <property type="entry name" value="Fucose-specific lectin"/>
    <property type="match status" value="1"/>
</dbReference>